<gene>
    <name evidence="3" type="ORF">GYMLUDRAFT_251495</name>
</gene>
<dbReference type="InterPro" id="IPR054443">
    <property type="entry name" value="Y3-like_dom"/>
</dbReference>
<organism evidence="3 4">
    <name type="scientific">Collybiopsis luxurians FD-317 M1</name>
    <dbReference type="NCBI Taxonomy" id="944289"/>
    <lineage>
        <taxon>Eukaryota</taxon>
        <taxon>Fungi</taxon>
        <taxon>Dikarya</taxon>
        <taxon>Basidiomycota</taxon>
        <taxon>Agaricomycotina</taxon>
        <taxon>Agaricomycetes</taxon>
        <taxon>Agaricomycetidae</taxon>
        <taxon>Agaricales</taxon>
        <taxon>Marasmiineae</taxon>
        <taxon>Omphalotaceae</taxon>
        <taxon>Collybiopsis</taxon>
        <taxon>Collybiopsis luxurians</taxon>
    </lineage>
</organism>
<protein>
    <recommendedName>
        <fullName evidence="2">Glycan binding protein Y3-like domain-containing protein</fullName>
    </recommendedName>
</protein>
<proteinExistence type="predicted"/>
<accession>A0A0D0CBB6</accession>
<keyword evidence="4" id="KW-1185">Reference proteome</keyword>
<feature type="compositionally biased region" description="Polar residues" evidence="1">
    <location>
        <begin position="21"/>
        <end position="34"/>
    </location>
</feature>
<feature type="domain" description="Glycan binding protein Y3-like" evidence="2">
    <location>
        <begin position="17"/>
        <end position="70"/>
    </location>
</feature>
<dbReference type="Pfam" id="PF22803">
    <property type="entry name" value="GBD_Y3"/>
    <property type="match status" value="1"/>
</dbReference>
<dbReference type="EMBL" id="KN834848">
    <property type="protein sequence ID" value="KIK52148.1"/>
    <property type="molecule type" value="Genomic_DNA"/>
</dbReference>
<reference evidence="3 4" key="1">
    <citation type="submission" date="2014-04" db="EMBL/GenBank/DDBJ databases">
        <title>Evolutionary Origins and Diversification of the Mycorrhizal Mutualists.</title>
        <authorList>
            <consortium name="DOE Joint Genome Institute"/>
            <consortium name="Mycorrhizal Genomics Consortium"/>
            <person name="Kohler A."/>
            <person name="Kuo A."/>
            <person name="Nagy L.G."/>
            <person name="Floudas D."/>
            <person name="Copeland A."/>
            <person name="Barry K.W."/>
            <person name="Cichocki N."/>
            <person name="Veneault-Fourrey C."/>
            <person name="LaButti K."/>
            <person name="Lindquist E.A."/>
            <person name="Lipzen A."/>
            <person name="Lundell T."/>
            <person name="Morin E."/>
            <person name="Murat C."/>
            <person name="Riley R."/>
            <person name="Ohm R."/>
            <person name="Sun H."/>
            <person name="Tunlid A."/>
            <person name="Henrissat B."/>
            <person name="Grigoriev I.V."/>
            <person name="Hibbett D.S."/>
            <person name="Martin F."/>
        </authorList>
    </citation>
    <scope>NUCLEOTIDE SEQUENCE [LARGE SCALE GENOMIC DNA]</scope>
    <source>
        <strain evidence="3 4">FD-317 M1</strain>
    </source>
</reference>
<evidence type="ECO:0000313" key="3">
    <source>
        <dbReference type="EMBL" id="KIK52148.1"/>
    </source>
</evidence>
<dbReference type="HOGENOM" id="CLU_2574111_0_0_1"/>
<sequence>METSSISPPVAFAGAGDYTAWNDNGTSPGSPTPSACQSVLEVVAIECPMGGHGNSGGDFEFTMDPNEGVCGLDATSNDGST</sequence>
<dbReference type="Proteomes" id="UP000053593">
    <property type="component" value="Unassembled WGS sequence"/>
</dbReference>
<dbReference type="AlphaFoldDB" id="A0A0D0CBB6"/>
<evidence type="ECO:0000313" key="4">
    <source>
        <dbReference type="Proteomes" id="UP000053593"/>
    </source>
</evidence>
<dbReference type="OrthoDB" id="2925523at2759"/>
<evidence type="ECO:0000259" key="2">
    <source>
        <dbReference type="Pfam" id="PF22803"/>
    </source>
</evidence>
<name>A0A0D0CBB6_9AGAR</name>
<feature type="region of interest" description="Disordered" evidence="1">
    <location>
        <begin position="1"/>
        <end position="34"/>
    </location>
</feature>
<evidence type="ECO:0000256" key="1">
    <source>
        <dbReference type="SAM" id="MobiDB-lite"/>
    </source>
</evidence>